<dbReference type="InterPro" id="IPR025320">
    <property type="entry name" value="DUF4225"/>
</dbReference>
<name>A0A5W7S2P6_SALET</name>
<protein>
    <submittedName>
        <fullName evidence="1">DUF4225 domain-containing protein</fullName>
    </submittedName>
</protein>
<reference evidence="1" key="1">
    <citation type="submission" date="2018-07" db="EMBL/GenBank/DDBJ databases">
        <authorList>
            <person name="Ashton P.M."/>
            <person name="Dallman T."/>
            <person name="Nair S."/>
            <person name="De Pinna E."/>
            <person name="Peters T."/>
            <person name="Grant K."/>
        </authorList>
    </citation>
    <scope>NUCLEOTIDE SEQUENCE</scope>
    <source>
        <strain evidence="1">242348</strain>
    </source>
</reference>
<accession>A0A5W7S2P6</accession>
<evidence type="ECO:0000313" key="1">
    <source>
        <dbReference type="EMBL" id="EBX8629355.1"/>
    </source>
</evidence>
<dbReference type="EMBL" id="AAHMLI010000023">
    <property type="protein sequence ID" value="EBX8629355.1"/>
    <property type="molecule type" value="Genomic_DNA"/>
</dbReference>
<dbReference type="AlphaFoldDB" id="A0A5W7S2P6"/>
<comment type="caution">
    <text evidence="1">The sequence shown here is derived from an EMBL/GenBank/DDBJ whole genome shotgun (WGS) entry which is preliminary data.</text>
</comment>
<gene>
    <name evidence="1" type="ORF">DTU03_17910</name>
</gene>
<dbReference type="Pfam" id="PF13988">
    <property type="entry name" value="DUF4225"/>
    <property type="match status" value="1"/>
</dbReference>
<organism evidence="1">
    <name type="scientific">Salmonella enterica subsp. enterica serovar Kintambo</name>
    <dbReference type="NCBI Taxonomy" id="1192730"/>
    <lineage>
        <taxon>Bacteria</taxon>
        <taxon>Pseudomonadati</taxon>
        <taxon>Pseudomonadota</taxon>
        <taxon>Gammaproteobacteria</taxon>
        <taxon>Enterobacterales</taxon>
        <taxon>Enterobacteriaceae</taxon>
        <taxon>Salmonella</taxon>
    </lineage>
</organism>
<sequence length="253" mass="28870">MQKNQKDIDNFLATSRELRNRVQQLSHYYIYHPEIRTRFLNEEETFIQHVEKEITLNCLSYTGGIMLLKEEIEYLAKQQFALDTNAAKLYIIAEREKDRNSLTTITLKRVGFVSGGVQIYTGGVVCVASLGLACASFGVPVISHGLNNMYENGHYLLYREDVSGYTKDAYRYAANKLGYDNDDADFIYNLVDLGLSGYGLGRQTLKPDAWKLYQHISSDYTYGWKLMSNSELMAESIFNASTAYSLYQIKGKD</sequence>
<proteinExistence type="predicted"/>